<dbReference type="KEGG" id="ais:BUW96_07550"/>
<keyword evidence="2 5" id="KW-0378">Hydrolase</keyword>
<evidence type="ECO:0000256" key="3">
    <source>
        <dbReference type="PIRSR" id="PIRSR001235-1"/>
    </source>
</evidence>
<dbReference type="InterPro" id="IPR036264">
    <property type="entry name" value="Bact_exopeptidase_dim_dom"/>
</dbReference>
<dbReference type="Gene3D" id="3.30.70.360">
    <property type="match status" value="1"/>
</dbReference>
<dbReference type="NCBIfam" id="NF006771">
    <property type="entry name" value="PRK09290.1-5"/>
    <property type="match status" value="1"/>
</dbReference>
<evidence type="ECO:0000256" key="2">
    <source>
        <dbReference type="ARBA" id="ARBA00022801"/>
    </source>
</evidence>
<dbReference type="GO" id="GO:0016813">
    <property type="term" value="F:hydrolase activity, acting on carbon-nitrogen (but not peptide) bonds, in linear amidines"/>
    <property type="evidence" value="ECO:0007669"/>
    <property type="project" value="InterPro"/>
</dbReference>
<sequence>MTGAALQSGRNAVRMDGARLLRRIADLAQVGAIEGGGVCRLALTDADRQGRDLVVQWMRDLGLAVTVDGIGNVVGLRAGRKNGPPVMTGSHIDTVRTGGRYDGNLGVLAGLEVIAALNDAGVVTDRPIAVAFFTNEEGARFAPDMMGSLVFQGDLPLADALATVGIDGTSVGENLARIGYAGTAPTGNNQVHAFVELHVEQGPVLEHEGYTIGAVTGVQGIHWIEFTVQGVSNHAGTTPMALRHDAGIVAARIACFARDLTVELGGGQLATVGQVNLFPNLINVIPNRATFTLDLRNTDGAALQEAIARCMEYAARVAADEGVALSHRVLADFAPVAFDEAIVGRVEQIARTRGHRVRRLPSGAGHDAQMLARMCPTGMVFVPSVGGLSHNVAEFTHDKDIEAGASVLLELMLELAEQ</sequence>
<dbReference type="Proteomes" id="UP000494183">
    <property type="component" value="Unassembled WGS sequence"/>
</dbReference>
<dbReference type="CDD" id="cd03884">
    <property type="entry name" value="M20_bAS"/>
    <property type="match status" value="1"/>
</dbReference>
<proteinExistence type="inferred from homology"/>
<dbReference type="PIRSF" id="PIRSF001235">
    <property type="entry name" value="Amidase_carbamoylase"/>
    <property type="match status" value="1"/>
</dbReference>
<feature type="binding site" evidence="3">
    <location>
        <position position="102"/>
    </location>
    <ligand>
        <name>Zn(2+)</name>
        <dbReference type="ChEBI" id="CHEBI:29105"/>
        <label>2</label>
    </ligand>
</feature>
<dbReference type="Pfam" id="PF01546">
    <property type="entry name" value="Peptidase_M20"/>
    <property type="match status" value="1"/>
</dbReference>
<accession>A0A6S7EWQ9</accession>
<dbReference type="SUPFAM" id="SSF55031">
    <property type="entry name" value="Bacterial exopeptidase dimerisation domain"/>
    <property type="match status" value="1"/>
</dbReference>
<dbReference type="Gene3D" id="3.40.630.10">
    <property type="entry name" value="Zn peptidases"/>
    <property type="match status" value="1"/>
</dbReference>
<name>A0A6S7EWQ9_9BURK</name>
<keyword evidence="3" id="KW-0479">Metal-binding</keyword>
<organism evidence="5 6">
    <name type="scientific">Achromobacter insolitus</name>
    <dbReference type="NCBI Taxonomy" id="217204"/>
    <lineage>
        <taxon>Bacteria</taxon>
        <taxon>Pseudomonadati</taxon>
        <taxon>Pseudomonadota</taxon>
        <taxon>Betaproteobacteria</taxon>
        <taxon>Burkholderiales</taxon>
        <taxon>Alcaligenaceae</taxon>
        <taxon>Achromobacter</taxon>
    </lineage>
</organism>
<gene>
    <name evidence="5" type="primary">hyuC_2</name>
    <name evidence="5" type="ORF">LMG6000_00885</name>
</gene>
<dbReference type="GeneID" id="92764055"/>
<feature type="binding site" evidence="3">
    <location>
        <position position="390"/>
    </location>
    <ligand>
        <name>Zn(2+)</name>
        <dbReference type="ChEBI" id="CHEBI:29105"/>
        <label>2</label>
    </ligand>
</feature>
<dbReference type="GO" id="GO:0046872">
    <property type="term" value="F:metal ion binding"/>
    <property type="evidence" value="ECO:0007669"/>
    <property type="project" value="UniProtKB-KW"/>
</dbReference>
<reference evidence="5 6" key="1">
    <citation type="submission" date="2020-04" db="EMBL/GenBank/DDBJ databases">
        <authorList>
            <person name="De Canck E."/>
        </authorList>
    </citation>
    <scope>NUCLEOTIDE SEQUENCE [LARGE SCALE GENOMIC DNA]</scope>
    <source>
        <strain evidence="5 6">LMG 6000</strain>
    </source>
</reference>
<evidence type="ECO:0000256" key="1">
    <source>
        <dbReference type="ARBA" id="ARBA00006153"/>
    </source>
</evidence>
<feature type="domain" description="Peptidase M20 dimerisation" evidence="4">
    <location>
        <begin position="217"/>
        <end position="318"/>
    </location>
</feature>
<protein>
    <submittedName>
        <fullName evidence="5">N-carbamoyl-L-amino-acid hydrolase</fullName>
        <ecNumber evidence="5">3.5.1.87</ecNumber>
    </submittedName>
</protein>
<evidence type="ECO:0000313" key="5">
    <source>
        <dbReference type="EMBL" id="CAB3929832.1"/>
    </source>
</evidence>
<dbReference type="InterPro" id="IPR011650">
    <property type="entry name" value="Peptidase_M20_dimer"/>
</dbReference>
<feature type="binding site" evidence="3">
    <location>
        <position position="198"/>
    </location>
    <ligand>
        <name>Zn(2+)</name>
        <dbReference type="ChEBI" id="CHEBI:29105"/>
        <label>1</label>
    </ligand>
</feature>
<comment type="similarity">
    <text evidence="1">Belongs to the peptidase M20 family.</text>
</comment>
<dbReference type="InterPro" id="IPR002933">
    <property type="entry name" value="Peptidase_M20"/>
</dbReference>
<dbReference type="PANTHER" id="PTHR32494:SF5">
    <property type="entry name" value="ALLANTOATE AMIDOHYDROLASE"/>
    <property type="match status" value="1"/>
</dbReference>
<dbReference type="GO" id="GO:0050538">
    <property type="term" value="F:N-carbamoyl-L-amino-acid hydrolase activity"/>
    <property type="evidence" value="ECO:0007669"/>
    <property type="project" value="UniProtKB-EC"/>
</dbReference>
<feature type="binding site" evidence="3">
    <location>
        <position position="137"/>
    </location>
    <ligand>
        <name>Zn(2+)</name>
        <dbReference type="ChEBI" id="CHEBI:29105"/>
        <label>2</label>
    </ligand>
</feature>
<feature type="binding site" evidence="3">
    <location>
        <position position="91"/>
    </location>
    <ligand>
        <name>Zn(2+)</name>
        <dbReference type="ChEBI" id="CHEBI:29105"/>
        <label>1</label>
    </ligand>
</feature>
<dbReference type="PANTHER" id="PTHR32494">
    <property type="entry name" value="ALLANTOATE DEIMINASE-RELATED"/>
    <property type="match status" value="1"/>
</dbReference>
<dbReference type="RefSeq" id="WP_063962414.1">
    <property type="nucleotide sequence ID" value="NZ_CADIJK010000002.1"/>
</dbReference>
<dbReference type="NCBIfam" id="NF006769">
    <property type="entry name" value="PRK09290.1-3"/>
    <property type="match status" value="1"/>
</dbReference>
<comment type="cofactor">
    <cofactor evidence="3">
        <name>Zn(2+)</name>
        <dbReference type="ChEBI" id="CHEBI:29105"/>
    </cofactor>
    <text evidence="3">Binds 2 Zn(2+) ions per subunit.</text>
</comment>
<dbReference type="InterPro" id="IPR010158">
    <property type="entry name" value="Amidase_Cbmase"/>
</dbReference>
<dbReference type="SUPFAM" id="SSF53187">
    <property type="entry name" value="Zn-dependent exopeptidases"/>
    <property type="match status" value="1"/>
</dbReference>
<dbReference type="OrthoDB" id="9808195at2"/>
<evidence type="ECO:0000313" key="6">
    <source>
        <dbReference type="Proteomes" id="UP000494183"/>
    </source>
</evidence>
<dbReference type="AlphaFoldDB" id="A0A6S7EWQ9"/>
<dbReference type="EC" id="3.5.1.87" evidence="5"/>
<feature type="binding site" evidence="3">
    <location>
        <position position="102"/>
    </location>
    <ligand>
        <name>Zn(2+)</name>
        <dbReference type="ChEBI" id="CHEBI:29105"/>
        <label>1</label>
    </ligand>
</feature>
<dbReference type="EMBL" id="CADILH010000001">
    <property type="protein sequence ID" value="CAB3929832.1"/>
    <property type="molecule type" value="Genomic_DNA"/>
</dbReference>
<keyword evidence="6" id="KW-1185">Reference proteome</keyword>
<dbReference type="NCBIfam" id="TIGR01879">
    <property type="entry name" value="hydantase"/>
    <property type="match status" value="1"/>
</dbReference>
<dbReference type="Pfam" id="PF07687">
    <property type="entry name" value="M20_dimer"/>
    <property type="match status" value="1"/>
</dbReference>
<keyword evidence="3" id="KW-0862">Zinc</keyword>
<evidence type="ECO:0000259" key="4">
    <source>
        <dbReference type="Pfam" id="PF07687"/>
    </source>
</evidence>